<organism evidence="2 3">
    <name type="scientific">Natrialba taiwanensis DSM 12281</name>
    <dbReference type="NCBI Taxonomy" id="1230458"/>
    <lineage>
        <taxon>Archaea</taxon>
        <taxon>Methanobacteriati</taxon>
        <taxon>Methanobacteriota</taxon>
        <taxon>Stenosarchaea group</taxon>
        <taxon>Halobacteria</taxon>
        <taxon>Halobacteriales</taxon>
        <taxon>Natrialbaceae</taxon>
        <taxon>Natrialba</taxon>
    </lineage>
</organism>
<evidence type="ECO:0000313" key="2">
    <source>
        <dbReference type="EMBL" id="ELY89949.1"/>
    </source>
</evidence>
<evidence type="ECO:0000256" key="1">
    <source>
        <dbReference type="SAM" id="MobiDB-lite"/>
    </source>
</evidence>
<reference evidence="2 3" key="1">
    <citation type="journal article" date="2014" name="PLoS Genet.">
        <title>Phylogenetically driven sequencing of extremely halophilic archaea reveals strategies for static and dynamic osmo-response.</title>
        <authorList>
            <person name="Becker E.A."/>
            <person name="Seitzer P.M."/>
            <person name="Tritt A."/>
            <person name="Larsen D."/>
            <person name="Krusor M."/>
            <person name="Yao A.I."/>
            <person name="Wu D."/>
            <person name="Madern D."/>
            <person name="Eisen J.A."/>
            <person name="Darling A.E."/>
            <person name="Facciotti M.T."/>
        </authorList>
    </citation>
    <scope>NUCLEOTIDE SEQUENCE [LARGE SCALE GENOMIC DNA]</scope>
    <source>
        <strain evidence="2 3">DSM 12281</strain>
    </source>
</reference>
<name>L9ZUE9_9EURY</name>
<feature type="region of interest" description="Disordered" evidence="1">
    <location>
        <begin position="1"/>
        <end position="26"/>
    </location>
</feature>
<dbReference type="PATRIC" id="fig|1230458.4.peg.2651"/>
<proteinExistence type="predicted"/>
<protein>
    <submittedName>
        <fullName evidence="2">Uncharacterized protein</fullName>
    </submittedName>
</protein>
<evidence type="ECO:0000313" key="3">
    <source>
        <dbReference type="Proteomes" id="UP000011648"/>
    </source>
</evidence>
<gene>
    <name evidence="2" type="ORF">C484_13141</name>
</gene>
<accession>L9ZUE9</accession>
<comment type="caution">
    <text evidence="2">The sequence shown here is derived from an EMBL/GenBank/DDBJ whole genome shotgun (WGS) entry which is preliminary data.</text>
</comment>
<dbReference type="AlphaFoldDB" id="L9ZUE9"/>
<keyword evidence="3" id="KW-1185">Reference proteome</keyword>
<sequence length="45" mass="4887">MPTRTSADRQPGTGITISAEQSREPAAFSGVSIEIHANGTRRYRL</sequence>
<dbReference type="Proteomes" id="UP000011648">
    <property type="component" value="Unassembled WGS sequence"/>
</dbReference>
<dbReference type="EMBL" id="AOIL01000048">
    <property type="protein sequence ID" value="ELY89949.1"/>
    <property type="molecule type" value="Genomic_DNA"/>
</dbReference>